<name>A0A445K5A5_GLYSO</name>
<comment type="caution">
    <text evidence="2">The sequence shown here is derived from an EMBL/GenBank/DDBJ whole genome shotgun (WGS) entry which is preliminary data.</text>
</comment>
<feature type="non-terminal residue" evidence="2">
    <location>
        <position position="1"/>
    </location>
</feature>
<dbReference type="EMBL" id="QZWG01000006">
    <property type="protein sequence ID" value="RZC05937.1"/>
    <property type="molecule type" value="Genomic_DNA"/>
</dbReference>
<dbReference type="EC" id="3.1.3.16" evidence="2"/>
<evidence type="ECO:0000313" key="2">
    <source>
        <dbReference type="EMBL" id="RZC05937.1"/>
    </source>
</evidence>
<keyword evidence="2" id="KW-0378">Hydrolase</keyword>
<keyword evidence="1" id="KW-1133">Transmembrane helix</keyword>
<reference evidence="2 3" key="1">
    <citation type="submission" date="2018-09" db="EMBL/GenBank/DDBJ databases">
        <title>A high-quality reference genome of wild soybean provides a powerful tool to mine soybean genomes.</title>
        <authorList>
            <person name="Xie M."/>
            <person name="Chung C.Y.L."/>
            <person name="Li M.-W."/>
            <person name="Wong F.-L."/>
            <person name="Chan T.-F."/>
            <person name="Lam H.-M."/>
        </authorList>
    </citation>
    <scope>NUCLEOTIDE SEQUENCE [LARGE SCALE GENOMIC DNA]</scope>
    <source>
        <strain evidence="3">cv. W05</strain>
        <tissue evidence="2">Hypocotyl of etiolated seedlings</tissue>
    </source>
</reference>
<protein>
    <submittedName>
        <fullName evidence="2">Protein phosphatase 2C 16 isoform C</fullName>
        <ecNumber evidence="2">3.1.3.16</ecNumber>
    </submittedName>
</protein>
<dbReference type="Proteomes" id="UP000289340">
    <property type="component" value="Chromosome 6"/>
</dbReference>
<evidence type="ECO:0000313" key="3">
    <source>
        <dbReference type="Proteomes" id="UP000289340"/>
    </source>
</evidence>
<dbReference type="AlphaFoldDB" id="A0A445K5A5"/>
<proteinExistence type="predicted"/>
<organism evidence="2 3">
    <name type="scientific">Glycine soja</name>
    <name type="common">Wild soybean</name>
    <dbReference type="NCBI Taxonomy" id="3848"/>
    <lineage>
        <taxon>Eukaryota</taxon>
        <taxon>Viridiplantae</taxon>
        <taxon>Streptophyta</taxon>
        <taxon>Embryophyta</taxon>
        <taxon>Tracheophyta</taxon>
        <taxon>Spermatophyta</taxon>
        <taxon>Magnoliopsida</taxon>
        <taxon>eudicotyledons</taxon>
        <taxon>Gunneridae</taxon>
        <taxon>Pentapetalae</taxon>
        <taxon>rosids</taxon>
        <taxon>fabids</taxon>
        <taxon>Fabales</taxon>
        <taxon>Fabaceae</taxon>
        <taxon>Papilionoideae</taxon>
        <taxon>50 kb inversion clade</taxon>
        <taxon>NPAAA clade</taxon>
        <taxon>indigoferoid/millettioid clade</taxon>
        <taxon>Phaseoleae</taxon>
        <taxon>Glycine</taxon>
        <taxon>Glycine subgen. Soja</taxon>
    </lineage>
</organism>
<keyword evidence="3" id="KW-1185">Reference proteome</keyword>
<evidence type="ECO:0000256" key="1">
    <source>
        <dbReference type="SAM" id="Phobius"/>
    </source>
</evidence>
<feature type="transmembrane region" description="Helical" evidence="1">
    <location>
        <begin position="12"/>
        <end position="32"/>
    </location>
</feature>
<keyword evidence="1" id="KW-0812">Transmembrane</keyword>
<gene>
    <name evidence="2" type="ORF">D0Y65_013811</name>
</gene>
<accession>A0A445K5A5</accession>
<feature type="transmembrane region" description="Helical" evidence="1">
    <location>
        <begin position="38"/>
        <end position="63"/>
    </location>
</feature>
<keyword evidence="1" id="KW-0472">Membrane</keyword>
<dbReference type="GO" id="GO:0004722">
    <property type="term" value="F:protein serine/threonine phosphatase activity"/>
    <property type="evidence" value="ECO:0007669"/>
    <property type="project" value="UniProtKB-EC"/>
</dbReference>
<sequence length="121" mass="14100">PTPLSSLTQHSLLSFFFSFLFYIATFSFQPIFLSLKVYLFISISISIFLVIFFSFFSTPFLALPTHSGVTVRGQGSEKRKEEKEETRLYHTWLTKFDKVCFFQVLSCFSLTRVDGGRQRRI</sequence>